<dbReference type="SMART" id="SM00091">
    <property type="entry name" value="PAS"/>
    <property type="match status" value="1"/>
</dbReference>
<dbReference type="Proteomes" id="UP000028252">
    <property type="component" value="Unassembled WGS sequence"/>
</dbReference>
<dbReference type="PROSITE" id="PS50109">
    <property type="entry name" value="HIS_KIN"/>
    <property type="match status" value="1"/>
</dbReference>
<gene>
    <name evidence="12" type="ORF">ADIMK_0189</name>
</gene>
<keyword evidence="9" id="KW-1133">Transmembrane helix</keyword>
<dbReference type="GO" id="GO:0005524">
    <property type="term" value="F:ATP binding"/>
    <property type="evidence" value="ECO:0007669"/>
    <property type="project" value="UniProtKB-KW"/>
</dbReference>
<proteinExistence type="predicted"/>
<comment type="catalytic activity">
    <reaction evidence="1">
        <text>ATP + protein L-histidine = ADP + protein N-phospho-L-histidine.</text>
        <dbReference type="EC" id="2.7.13.3"/>
    </reaction>
</comment>
<evidence type="ECO:0000256" key="6">
    <source>
        <dbReference type="ARBA" id="ARBA00022777"/>
    </source>
</evidence>
<evidence type="ECO:0000313" key="12">
    <source>
        <dbReference type="EMBL" id="KEA65667.1"/>
    </source>
</evidence>
<protein>
    <recommendedName>
        <fullName evidence="2">histidine kinase</fullName>
        <ecNumber evidence="2">2.7.13.3</ecNumber>
    </recommendedName>
</protein>
<evidence type="ECO:0000313" key="13">
    <source>
        <dbReference type="Proteomes" id="UP000028252"/>
    </source>
</evidence>
<evidence type="ECO:0000256" key="2">
    <source>
        <dbReference type="ARBA" id="ARBA00012438"/>
    </source>
</evidence>
<feature type="transmembrane region" description="Helical" evidence="9">
    <location>
        <begin position="35"/>
        <end position="58"/>
    </location>
</feature>
<dbReference type="STRING" id="1232683.ADIMK_0189"/>
<dbReference type="InterPro" id="IPR005467">
    <property type="entry name" value="His_kinase_dom"/>
</dbReference>
<dbReference type="OrthoDB" id="1931120at2"/>
<keyword evidence="3" id="KW-0597">Phosphoprotein</keyword>
<keyword evidence="7" id="KW-0067">ATP-binding</keyword>
<dbReference type="Pfam" id="PF08448">
    <property type="entry name" value="PAS_4"/>
    <property type="match status" value="1"/>
</dbReference>
<dbReference type="PATRIC" id="fig|1232683.4.peg.185"/>
<evidence type="ECO:0000256" key="8">
    <source>
        <dbReference type="ARBA" id="ARBA00023012"/>
    </source>
</evidence>
<dbReference type="AlphaFoldDB" id="A0A081G4G2"/>
<dbReference type="PANTHER" id="PTHR43065">
    <property type="entry name" value="SENSOR HISTIDINE KINASE"/>
    <property type="match status" value="1"/>
</dbReference>
<reference evidence="12 13" key="1">
    <citation type="submission" date="2014-04" db="EMBL/GenBank/DDBJ databases">
        <title>Marinobacterium kochiensis sp. nov., isolated from sediment sample collected from Kochi backwaters in Kerala, India.</title>
        <authorList>
            <person name="Singh A."/>
            <person name="Pinnaka A.K."/>
        </authorList>
    </citation>
    <scope>NUCLEOTIDE SEQUENCE [LARGE SCALE GENOMIC DNA]</scope>
    <source>
        <strain evidence="12 13">AK27</strain>
    </source>
</reference>
<dbReference type="Gene3D" id="3.30.450.20">
    <property type="entry name" value="PAS domain"/>
    <property type="match status" value="1"/>
</dbReference>
<keyword evidence="13" id="KW-1185">Reference proteome</keyword>
<evidence type="ECO:0000259" key="10">
    <source>
        <dbReference type="PROSITE" id="PS50109"/>
    </source>
</evidence>
<dbReference type="Gene3D" id="1.10.287.130">
    <property type="match status" value="1"/>
</dbReference>
<evidence type="ECO:0000256" key="7">
    <source>
        <dbReference type="ARBA" id="ARBA00022840"/>
    </source>
</evidence>
<dbReference type="InterPro" id="IPR035965">
    <property type="entry name" value="PAS-like_dom_sf"/>
</dbReference>
<evidence type="ECO:0000256" key="5">
    <source>
        <dbReference type="ARBA" id="ARBA00022741"/>
    </source>
</evidence>
<dbReference type="InterPro" id="IPR000014">
    <property type="entry name" value="PAS"/>
</dbReference>
<dbReference type="Gene3D" id="3.30.565.10">
    <property type="entry name" value="Histidine kinase-like ATPase, C-terminal domain"/>
    <property type="match status" value="1"/>
</dbReference>
<dbReference type="SUPFAM" id="SSF55785">
    <property type="entry name" value="PYP-like sensor domain (PAS domain)"/>
    <property type="match status" value="1"/>
</dbReference>
<feature type="domain" description="Histidine kinase" evidence="10">
    <location>
        <begin position="235"/>
        <end position="472"/>
    </location>
</feature>
<keyword evidence="6 12" id="KW-0418">Kinase</keyword>
<dbReference type="SUPFAM" id="SSF55874">
    <property type="entry name" value="ATPase domain of HSP90 chaperone/DNA topoisomerase II/histidine kinase"/>
    <property type="match status" value="1"/>
</dbReference>
<dbReference type="CDD" id="cd00082">
    <property type="entry name" value="HisKA"/>
    <property type="match status" value="1"/>
</dbReference>
<dbReference type="PANTHER" id="PTHR43065:SF10">
    <property type="entry name" value="PEROXIDE STRESS-ACTIVATED HISTIDINE KINASE MAK3"/>
    <property type="match status" value="1"/>
</dbReference>
<dbReference type="EMBL" id="JMQN01000007">
    <property type="protein sequence ID" value="KEA65667.1"/>
    <property type="molecule type" value="Genomic_DNA"/>
</dbReference>
<sequence>MTRFLLPLLLFIQSPLLYAGLLDVFKDEEGRTKWQWVANFSSGVLIILLTLVVIVLFITWQRARRYNRALEEIRANLEQRVRERTAKLEHEVAEHVVTTRMLKASEAYIQNILRSMPLVLVGLDREGTITHWNLRAEEISGIKAADAIGKNLWSIYSDITISPRHIEQALDKGETITLRHSQPGSYHFDITVYPLQDYDEPGVVILVDDVTKRVTAENMLIHHDKLSSMGELATAMASDINTPLQAILFDLRSFQGILESGKLLPAGTQQSPEGEKLQQLLSNASKSGQKVESIIRNLLQFARGRTDKPQQANVVDILEHSLEQSREVLSLPDTFPFSDIRIEPHFEPDLPLIPCYVTELQQVFLSLFRHAYKSLTEKHEAGYTPTIKLYVAKCYDALSVRIQHNGVGLTSEEQMYLFEPYMQEGNIDKVAEGANKRLSFAHFVITEQHQGHMAVTSDPAVGTTFHIQLDLV</sequence>
<keyword evidence="9" id="KW-0472">Membrane</keyword>
<dbReference type="EC" id="2.7.13.3" evidence="2"/>
<feature type="domain" description="PAS" evidence="11">
    <location>
        <begin position="105"/>
        <end position="152"/>
    </location>
</feature>
<dbReference type="eggNOG" id="COG5000">
    <property type="taxonomic scope" value="Bacteria"/>
</dbReference>
<keyword evidence="5" id="KW-0547">Nucleotide-binding</keyword>
<dbReference type="InterPro" id="IPR013656">
    <property type="entry name" value="PAS_4"/>
</dbReference>
<dbReference type="GO" id="GO:0000155">
    <property type="term" value="F:phosphorelay sensor kinase activity"/>
    <property type="evidence" value="ECO:0007669"/>
    <property type="project" value="InterPro"/>
</dbReference>
<evidence type="ECO:0000256" key="4">
    <source>
        <dbReference type="ARBA" id="ARBA00022679"/>
    </source>
</evidence>
<dbReference type="Pfam" id="PF02518">
    <property type="entry name" value="HATPase_c"/>
    <property type="match status" value="1"/>
</dbReference>
<evidence type="ECO:0000256" key="9">
    <source>
        <dbReference type="SAM" id="Phobius"/>
    </source>
</evidence>
<evidence type="ECO:0000256" key="3">
    <source>
        <dbReference type="ARBA" id="ARBA00022553"/>
    </source>
</evidence>
<evidence type="ECO:0000256" key="1">
    <source>
        <dbReference type="ARBA" id="ARBA00000085"/>
    </source>
</evidence>
<dbReference type="InterPro" id="IPR003661">
    <property type="entry name" value="HisK_dim/P_dom"/>
</dbReference>
<dbReference type="RefSeq" id="WP_051692266.1">
    <property type="nucleotide sequence ID" value="NZ_JMQN01000007.1"/>
</dbReference>
<dbReference type="SMART" id="SM00388">
    <property type="entry name" value="HisKA"/>
    <property type="match status" value="1"/>
</dbReference>
<dbReference type="InterPro" id="IPR036890">
    <property type="entry name" value="HATPase_C_sf"/>
</dbReference>
<dbReference type="PROSITE" id="PS50112">
    <property type="entry name" value="PAS"/>
    <property type="match status" value="1"/>
</dbReference>
<comment type="caution">
    <text evidence="12">The sequence shown here is derived from an EMBL/GenBank/DDBJ whole genome shotgun (WGS) entry which is preliminary data.</text>
</comment>
<keyword evidence="4" id="KW-0808">Transferase</keyword>
<evidence type="ECO:0000259" key="11">
    <source>
        <dbReference type="PROSITE" id="PS50112"/>
    </source>
</evidence>
<keyword evidence="8" id="KW-0902">Two-component regulatory system</keyword>
<dbReference type="InterPro" id="IPR003594">
    <property type="entry name" value="HATPase_dom"/>
</dbReference>
<name>A0A081G4G2_9GAMM</name>
<organism evidence="12 13">
    <name type="scientific">Marinobacterium lacunae</name>
    <dbReference type="NCBI Taxonomy" id="1232683"/>
    <lineage>
        <taxon>Bacteria</taxon>
        <taxon>Pseudomonadati</taxon>
        <taxon>Pseudomonadota</taxon>
        <taxon>Gammaproteobacteria</taxon>
        <taxon>Oceanospirillales</taxon>
        <taxon>Oceanospirillaceae</taxon>
        <taxon>Marinobacterium</taxon>
    </lineage>
</organism>
<accession>A0A081G4G2</accession>
<dbReference type="CDD" id="cd00130">
    <property type="entry name" value="PAS"/>
    <property type="match status" value="1"/>
</dbReference>
<dbReference type="NCBIfam" id="TIGR00229">
    <property type="entry name" value="sensory_box"/>
    <property type="match status" value="1"/>
</dbReference>
<keyword evidence="9" id="KW-0812">Transmembrane</keyword>